<dbReference type="Proteomes" id="UP001283361">
    <property type="component" value="Unassembled WGS sequence"/>
</dbReference>
<keyword evidence="2" id="KW-1185">Reference proteome</keyword>
<protein>
    <submittedName>
        <fullName evidence="1">Uncharacterized protein</fullName>
    </submittedName>
</protein>
<reference evidence="1" key="1">
    <citation type="journal article" date="2023" name="G3 (Bethesda)">
        <title>A reference genome for the long-term kleptoplast-retaining sea slug Elysia crispata morphotype clarki.</title>
        <authorList>
            <person name="Eastman K.E."/>
            <person name="Pendleton A.L."/>
            <person name="Shaikh M.A."/>
            <person name="Suttiyut T."/>
            <person name="Ogas R."/>
            <person name="Tomko P."/>
            <person name="Gavelis G."/>
            <person name="Widhalm J.R."/>
            <person name="Wisecaver J.H."/>
        </authorList>
    </citation>
    <scope>NUCLEOTIDE SEQUENCE</scope>
    <source>
        <strain evidence="1">ECLA1</strain>
    </source>
</reference>
<evidence type="ECO:0000313" key="2">
    <source>
        <dbReference type="Proteomes" id="UP001283361"/>
    </source>
</evidence>
<accession>A0AAE1EB07</accession>
<proteinExistence type="predicted"/>
<evidence type="ECO:0000313" key="1">
    <source>
        <dbReference type="EMBL" id="KAK3801014.1"/>
    </source>
</evidence>
<comment type="caution">
    <text evidence="1">The sequence shown here is derived from an EMBL/GenBank/DDBJ whole genome shotgun (WGS) entry which is preliminary data.</text>
</comment>
<dbReference type="EMBL" id="JAWDGP010000384">
    <property type="protein sequence ID" value="KAK3801014.1"/>
    <property type="molecule type" value="Genomic_DNA"/>
</dbReference>
<sequence length="144" mass="15756">MIMSHSQVAVSSHYRDSAIVIIYNMEHNKNRFEPLFAISYPVLEGPRLQPGAGQGATGAARYTWPMFINDASIVVLAWRPRPATRRIVTSLTWRVSGRSSYAGFYDLLGLGTRNLLCSGASGIGLSTHTNQEPSKGNNCRNGSI</sequence>
<gene>
    <name evidence="1" type="ORF">RRG08_001259</name>
</gene>
<name>A0AAE1EB07_9GAST</name>
<organism evidence="1 2">
    <name type="scientific">Elysia crispata</name>
    <name type="common">lettuce slug</name>
    <dbReference type="NCBI Taxonomy" id="231223"/>
    <lineage>
        <taxon>Eukaryota</taxon>
        <taxon>Metazoa</taxon>
        <taxon>Spiralia</taxon>
        <taxon>Lophotrochozoa</taxon>
        <taxon>Mollusca</taxon>
        <taxon>Gastropoda</taxon>
        <taxon>Heterobranchia</taxon>
        <taxon>Euthyneura</taxon>
        <taxon>Panpulmonata</taxon>
        <taxon>Sacoglossa</taxon>
        <taxon>Placobranchoidea</taxon>
        <taxon>Plakobranchidae</taxon>
        <taxon>Elysia</taxon>
    </lineage>
</organism>
<dbReference type="AlphaFoldDB" id="A0AAE1EB07"/>